<dbReference type="CDD" id="cd07903">
    <property type="entry name" value="Adenylation_DNA_ligase_IV"/>
    <property type="match status" value="1"/>
</dbReference>
<evidence type="ECO:0000256" key="19">
    <source>
        <dbReference type="RuleBase" id="RU004196"/>
    </source>
</evidence>
<evidence type="ECO:0000256" key="9">
    <source>
        <dbReference type="ARBA" id="ARBA00022741"/>
    </source>
</evidence>
<dbReference type="SUPFAM" id="SSF50249">
    <property type="entry name" value="Nucleic acid-binding proteins"/>
    <property type="match status" value="1"/>
</dbReference>
<evidence type="ECO:0000313" key="22">
    <source>
        <dbReference type="EMBL" id="CAH2102230.1"/>
    </source>
</evidence>
<name>A0AAU9UZI1_EUPED</name>
<evidence type="ECO:0000256" key="2">
    <source>
        <dbReference type="ARBA" id="ARBA00004123"/>
    </source>
</evidence>
<evidence type="ECO:0000256" key="6">
    <source>
        <dbReference type="ARBA" id="ARBA00022598"/>
    </source>
</evidence>
<keyword evidence="7" id="KW-0479">Metal-binding</keyword>
<evidence type="ECO:0000256" key="15">
    <source>
        <dbReference type="ARBA" id="ARBA00023242"/>
    </source>
</evidence>
<dbReference type="PROSITE" id="PS50172">
    <property type="entry name" value="BRCT"/>
    <property type="match status" value="1"/>
</dbReference>
<comment type="subcellular location">
    <subcellularLocation>
        <location evidence="2">Nucleus</location>
    </subcellularLocation>
</comment>
<dbReference type="InterPro" id="IPR000977">
    <property type="entry name" value="DNA_ligase_ATP-dep"/>
</dbReference>
<keyword evidence="11" id="KW-0067">ATP-binding</keyword>
<dbReference type="GO" id="GO:0032807">
    <property type="term" value="C:DNA ligase IV complex"/>
    <property type="evidence" value="ECO:0007669"/>
    <property type="project" value="TreeGrafter"/>
</dbReference>
<dbReference type="GO" id="GO:0003910">
    <property type="term" value="F:DNA ligase (ATP) activity"/>
    <property type="evidence" value="ECO:0007669"/>
    <property type="project" value="UniProtKB-EC"/>
</dbReference>
<dbReference type="GO" id="GO:0006297">
    <property type="term" value="P:nucleotide-excision repair, DNA gap filling"/>
    <property type="evidence" value="ECO:0007669"/>
    <property type="project" value="TreeGrafter"/>
</dbReference>
<dbReference type="GO" id="GO:0071897">
    <property type="term" value="P:DNA biosynthetic process"/>
    <property type="evidence" value="ECO:0007669"/>
    <property type="project" value="InterPro"/>
</dbReference>
<dbReference type="PROSITE" id="PS50160">
    <property type="entry name" value="DNA_LIGASE_A3"/>
    <property type="match status" value="1"/>
</dbReference>
<reference evidence="22" key="1">
    <citation type="submission" date="2022-03" db="EMBL/GenBank/DDBJ databases">
        <authorList>
            <person name="Tunstrom K."/>
        </authorList>
    </citation>
    <scope>NUCLEOTIDE SEQUENCE</scope>
</reference>
<dbReference type="GO" id="GO:0006310">
    <property type="term" value="P:DNA recombination"/>
    <property type="evidence" value="ECO:0007669"/>
    <property type="project" value="UniProtKB-KW"/>
</dbReference>
<dbReference type="Pfam" id="PF11411">
    <property type="entry name" value="DNA_ligase_IV"/>
    <property type="match status" value="1"/>
</dbReference>
<evidence type="ECO:0000256" key="8">
    <source>
        <dbReference type="ARBA" id="ARBA00022737"/>
    </source>
</evidence>
<evidence type="ECO:0000256" key="18">
    <source>
        <dbReference type="ARBA" id="ARBA00034003"/>
    </source>
</evidence>
<evidence type="ECO:0000256" key="4">
    <source>
        <dbReference type="ARBA" id="ARBA00012727"/>
    </source>
</evidence>
<evidence type="ECO:0000256" key="5">
    <source>
        <dbReference type="ARBA" id="ARBA00022073"/>
    </source>
</evidence>
<dbReference type="InterPro" id="IPR012309">
    <property type="entry name" value="DNA_ligase_ATP-dep_C"/>
</dbReference>
<evidence type="ECO:0000256" key="14">
    <source>
        <dbReference type="ARBA" id="ARBA00023204"/>
    </source>
</evidence>
<organism evidence="22 23">
    <name type="scientific">Euphydryas editha</name>
    <name type="common">Edith's checkerspot</name>
    <dbReference type="NCBI Taxonomy" id="104508"/>
    <lineage>
        <taxon>Eukaryota</taxon>
        <taxon>Metazoa</taxon>
        <taxon>Ecdysozoa</taxon>
        <taxon>Arthropoda</taxon>
        <taxon>Hexapoda</taxon>
        <taxon>Insecta</taxon>
        <taxon>Pterygota</taxon>
        <taxon>Neoptera</taxon>
        <taxon>Endopterygota</taxon>
        <taxon>Lepidoptera</taxon>
        <taxon>Glossata</taxon>
        <taxon>Ditrysia</taxon>
        <taxon>Papilionoidea</taxon>
        <taxon>Nymphalidae</taxon>
        <taxon>Nymphalinae</taxon>
        <taxon>Euphydryas</taxon>
    </lineage>
</organism>
<evidence type="ECO:0000256" key="13">
    <source>
        <dbReference type="ARBA" id="ARBA00023172"/>
    </source>
</evidence>
<keyword evidence="9" id="KW-0547">Nucleotide-binding</keyword>
<keyword evidence="12" id="KW-0460">Magnesium</keyword>
<dbReference type="EC" id="6.5.1.1" evidence="4"/>
<dbReference type="EMBL" id="CAKOGL010000025">
    <property type="protein sequence ID" value="CAH2102230.1"/>
    <property type="molecule type" value="Genomic_DNA"/>
</dbReference>
<keyword evidence="23" id="KW-1185">Reference proteome</keyword>
<dbReference type="InterPro" id="IPR012310">
    <property type="entry name" value="DNA_ligase_ATP-dep_cent"/>
</dbReference>
<dbReference type="GO" id="GO:0005958">
    <property type="term" value="C:DNA-dependent protein kinase-DNA ligase 4 complex"/>
    <property type="evidence" value="ECO:0007669"/>
    <property type="project" value="TreeGrafter"/>
</dbReference>
<evidence type="ECO:0000256" key="7">
    <source>
        <dbReference type="ARBA" id="ARBA00022723"/>
    </source>
</evidence>
<keyword evidence="13" id="KW-0233">DNA recombination</keyword>
<dbReference type="AlphaFoldDB" id="A0AAU9UZI1"/>
<keyword evidence="10" id="KW-0227">DNA damage</keyword>
<dbReference type="CDD" id="cd00027">
    <property type="entry name" value="BRCT"/>
    <property type="match status" value="1"/>
</dbReference>
<dbReference type="GO" id="GO:0006303">
    <property type="term" value="P:double-strand break repair via nonhomologous end joining"/>
    <property type="evidence" value="ECO:0007669"/>
    <property type="project" value="TreeGrafter"/>
</dbReference>
<dbReference type="PANTHER" id="PTHR45997:SF1">
    <property type="entry name" value="DNA LIGASE 4"/>
    <property type="match status" value="1"/>
</dbReference>
<comment type="cofactor">
    <cofactor evidence="1">
        <name>Mg(2+)</name>
        <dbReference type="ChEBI" id="CHEBI:18420"/>
    </cofactor>
</comment>
<dbReference type="NCBIfam" id="TIGR00574">
    <property type="entry name" value="dnl1"/>
    <property type="match status" value="1"/>
</dbReference>
<dbReference type="GO" id="GO:0005524">
    <property type="term" value="F:ATP binding"/>
    <property type="evidence" value="ECO:0007669"/>
    <property type="project" value="UniProtKB-KW"/>
</dbReference>
<evidence type="ECO:0000256" key="1">
    <source>
        <dbReference type="ARBA" id="ARBA00001946"/>
    </source>
</evidence>
<protein>
    <recommendedName>
        <fullName evidence="5">DNA ligase 4</fullName>
        <ecNumber evidence="4">6.5.1.1</ecNumber>
    </recommendedName>
    <alternativeName>
        <fullName evidence="17">DNA ligase IV</fullName>
    </alternativeName>
    <alternativeName>
        <fullName evidence="16">Polydeoxyribonucleotide synthase [ATP] 4</fullName>
    </alternativeName>
</protein>
<dbReference type="Pfam" id="PF00533">
    <property type="entry name" value="BRCT"/>
    <property type="match status" value="1"/>
</dbReference>
<dbReference type="GO" id="GO:0046872">
    <property type="term" value="F:metal ion binding"/>
    <property type="evidence" value="ECO:0007669"/>
    <property type="project" value="UniProtKB-KW"/>
</dbReference>
<dbReference type="PANTHER" id="PTHR45997">
    <property type="entry name" value="DNA LIGASE 4"/>
    <property type="match status" value="1"/>
</dbReference>
<evidence type="ECO:0000256" key="12">
    <source>
        <dbReference type="ARBA" id="ARBA00022842"/>
    </source>
</evidence>
<keyword evidence="8" id="KW-0677">Repeat</keyword>
<comment type="caution">
    <text evidence="22">The sequence shown here is derived from an EMBL/GenBank/DDBJ whole genome shotgun (WGS) entry which is preliminary data.</text>
</comment>
<dbReference type="InterPro" id="IPR001357">
    <property type="entry name" value="BRCT_dom"/>
</dbReference>
<evidence type="ECO:0000256" key="10">
    <source>
        <dbReference type="ARBA" id="ARBA00022763"/>
    </source>
</evidence>
<evidence type="ECO:0000256" key="3">
    <source>
        <dbReference type="ARBA" id="ARBA00007572"/>
    </source>
</evidence>
<dbReference type="Gene3D" id="3.30.470.30">
    <property type="entry name" value="DNA ligase/mRNA capping enzyme"/>
    <property type="match status" value="1"/>
</dbReference>
<dbReference type="InterPro" id="IPR044125">
    <property type="entry name" value="Adenylation_DNA_ligase_IV"/>
</dbReference>
<dbReference type="SMART" id="SM00292">
    <property type="entry name" value="BRCT"/>
    <property type="match status" value="2"/>
</dbReference>
<gene>
    <name evidence="22" type="ORF">EEDITHA_LOCUS16893</name>
</gene>
<dbReference type="GO" id="GO:0003677">
    <property type="term" value="F:DNA binding"/>
    <property type="evidence" value="ECO:0007669"/>
    <property type="project" value="InterPro"/>
</dbReference>
<dbReference type="InterPro" id="IPR021536">
    <property type="entry name" value="DNA_ligase_IV_dom"/>
</dbReference>
<dbReference type="Pfam" id="PF04679">
    <property type="entry name" value="DNA_ligase_A_C"/>
    <property type="match status" value="1"/>
</dbReference>
<evidence type="ECO:0000256" key="11">
    <source>
        <dbReference type="ARBA" id="ARBA00022840"/>
    </source>
</evidence>
<evidence type="ECO:0000256" key="16">
    <source>
        <dbReference type="ARBA" id="ARBA00030676"/>
    </source>
</evidence>
<evidence type="ECO:0000256" key="17">
    <source>
        <dbReference type="ARBA" id="ARBA00031942"/>
    </source>
</evidence>
<comment type="similarity">
    <text evidence="3 19">Belongs to the ATP-dependent DNA ligase family.</text>
</comment>
<evidence type="ECO:0000259" key="20">
    <source>
        <dbReference type="PROSITE" id="PS50160"/>
    </source>
</evidence>
<dbReference type="InterPro" id="IPR036599">
    <property type="entry name" value="DNA_ligase_N_sf"/>
</dbReference>
<dbReference type="Gene3D" id="3.40.50.10190">
    <property type="entry name" value="BRCT domain"/>
    <property type="match status" value="2"/>
</dbReference>
<sequence length="893" mass="101785">MSALSNIVPANLILFGDLCTILEQLYKKKRQRQEQNKILATFLNDVRLNAANNKDEKDVTLFPILRLLMPQCERERNAYNLKEKKLGNLLVKVLSLTPQSPDAQKLKNFSSVHNSSQEGDFAGIAYFVLKSRFVQKSSILTIGDINEILDNIARADVENKGVLLDEVFSYAMKKLTAIEFKWFLRIILKNLKLEMSENRILATFHPNAVDLYQNCTNLLKVCDELKNSDVPSGTKSSEHFGVKLFFAVKPMLSERLDVTDVHQLSANVTYHVEDKFDGERFQIHMENGIFEYFSRNSYTFSKNYGRTYDSGLLTPYFKDCFSSDARNFIIDGEMMGWHKKDQCFGCKGMSYDIKKITENSSFRPCYCAFDILYYNGKSLIGSPDKGGLPLNERLKILDALFTDVPGVIQHSKRTIVKNSTDILNALNAAIDNQDEGVVVKDVNSYYYPNKRNAGWYKIKPEYTDDTMEDLDLVVIGADEAENKRQGRAKSFHVACIDTKPDGSVQHVCVGRVASGLAHEERARVCALLEREWRDTRRAPPPPALLFNKELPDFWVPPEHSVVFQVRATELVRSAGYGARYTLRFPRVMRVRGDKPVGDAMTLHEFNKLVSTRSPVIKLSKKRVNESQLNEVSTTLRKRTAKLPQVPERFRTKTVGDVPVVSKALLDRKLCIISDEDDCKKVDLIRIIESHGGKHVENPGPDTWCCIVGKLTPLAKKRIELQELDIITSSWLRSLPASDTPCSLSPLDMLSIKKDTRRQLSVTYDSFGDSYKDEVDENTLKKCLQNMESSIYLTTKEKLKLDKQLFGDNNPFSFLRSCTLHIIGNRLHVLLAKMYGASINDDFSSLTHFVIPKDTTNEDLEAYKIKINAKIVSIEWLNMCFHHKRLVNDLEYLM</sequence>
<keyword evidence="14" id="KW-0234">DNA repair</keyword>
<dbReference type="Gene3D" id="2.40.50.140">
    <property type="entry name" value="Nucleic acid-binding proteins"/>
    <property type="match status" value="1"/>
</dbReference>
<dbReference type="Proteomes" id="UP001153954">
    <property type="component" value="Unassembled WGS sequence"/>
</dbReference>
<dbReference type="InterPro" id="IPR036420">
    <property type="entry name" value="BRCT_dom_sf"/>
</dbReference>
<dbReference type="InterPro" id="IPR012308">
    <property type="entry name" value="DNA_ligase_ATP-dep_N"/>
</dbReference>
<comment type="catalytic activity">
    <reaction evidence="18">
        <text>ATP + (deoxyribonucleotide)n-3'-hydroxyl + 5'-phospho-(deoxyribonucleotide)m = (deoxyribonucleotide)n+m + AMP + diphosphate.</text>
        <dbReference type="EC" id="6.5.1.1"/>
    </reaction>
</comment>
<accession>A0AAU9UZI1</accession>
<dbReference type="SUPFAM" id="SSF52113">
    <property type="entry name" value="BRCT domain"/>
    <property type="match status" value="2"/>
</dbReference>
<dbReference type="Pfam" id="PF04675">
    <property type="entry name" value="DNA_ligase_A_N"/>
    <property type="match status" value="1"/>
</dbReference>
<feature type="domain" description="ATP-dependent DNA ligase family profile" evidence="20">
    <location>
        <begin position="357"/>
        <end position="497"/>
    </location>
</feature>
<keyword evidence="6" id="KW-0436">Ligase</keyword>
<dbReference type="Pfam" id="PF01068">
    <property type="entry name" value="DNA_ligase_A_M"/>
    <property type="match status" value="1"/>
</dbReference>
<dbReference type="Gene3D" id="1.10.3260.10">
    <property type="entry name" value="DNA ligase, ATP-dependent, N-terminal domain"/>
    <property type="match status" value="1"/>
</dbReference>
<dbReference type="SUPFAM" id="SSF56091">
    <property type="entry name" value="DNA ligase/mRNA capping enzyme, catalytic domain"/>
    <property type="match status" value="1"/>
</dbReference>
<dbReference type="InterPro" id="IPR012340">
    <property type="entry name" value="NA-bd_OB-fold"/>
</dbReference>
<evidence type="ECO:0000313" key="23">
    <source>
        <dbReference type="Proteomes" id="UP001153954"/>
    </source>
</evidence>
<feature type="domain" description="BRCT" evidence="21">
    <location>
        <begin position="830"/>
        <end position="893"/>
    </location>
</feature>
<proteinExistence type="inferred from homology"/>
<keyword evidence="15" id="KW-0539">Nucleus</keyword>
<dbReference type="InterPro" id="IPR029710">
    <property type="entry name" value="LIG4"/>
</dbReference>
<evidence type="ECO:0000259" key="21">
    <source>
        <dbReference type="PROSITE" id="PS50172"/>
    </source>
</evidence>